<keyword evidence="1" id="KW-0812">Transmembrane</keyword>
<dbReference type="RefSeq" id="WP_207293440.1">
    <property type="nucleotide sequence ID" value="NZ_CP071383.1"/>
</dbReference>
<proteinExistence type="predicted"/>
<feature type="transmembrane region" description="Helical" evidence="1">
    <location>
        <begin position="118"/>
        <end position="135"/>
    </location>
</feature>
<keyword evidence="1" id="KW-0472">Membrane</keyword>
<keyword evidence="1" id="KW-1133">Transmembrane helix</keyword>
<reference evidence="2 3" key="1">
    <citation type="submission" date="2021-06" db="EMBL/GenBank/DDBJ databases">
        <title>Leclercia pneumoniae sp. nov.</title>
        <authorList>
            <person name="Hoenemann M."/>
            <person name="Viehweger A."/>
            <person name="Dietze N."/>
        </authorList>
    </citation>
    <scope>NUCLEOTIDE SEQUENCE [LARGE SCALE GENOMIC DNA]</scope>
    <source>
        <strain evidence="3">49125</strain>
    </source>
</reference>
<sequence>MLPLLFMAVRFSPLPLFDASMVGQIENYQALWLLFCGVFTLAAMLPLSLSKPTRLFWIWSAYWWFVLLGRSISWGREYFPDVPHLYFRIISVLWIAPLIVALFSRALRAEIARKIRDIPFPVAIFSLALISFLISDTVEHKRVLAFLFVDSPEHQDIIEELYEIPFMVALFMTACYYMRIDKLALAHPVRNRTDNREASITRT</sequence>
<evidence type="ECO:0000313" key="3">
    <source>
        <dbReference type="Proteomes" id="UP000683497"/>
    </source>
</evidence>
<evidence type="ECO:0000256" key="1">
    <source>
        <dbReference type="SAM" id="Phobius"/>
    </source>
</evidence>
<gene>
    <name evidence="2" type="ORF">KQ929_12955</name>
</gene>
<evidence type="ECO:0008006" key="4">
    <source>
        <dbReference type="Google" id="ProtNLM"/>
    </source>
</evidence>
<dbReference type="EMBL" id="CP076838">
    <property type="protein sequence ID" value="QWW78176.1"/>
    <property type="molecule type" value="Genomic_DNA"/>
</dbReference>
<feature type="transmembrane region" description="Helical" evidence="1">
    <location>
        <begin position="29"/>
        <end position="49"/>
    </location>
</feature>
<feature type="transmembrane region" description="Helical" evidence="1">
    <location>
        <begin position="161"/>
        <end position="180"/>
    </location>
</feature>
<name>A0ABX8JPD2_9ENTR</name>
<feature type="transmembrane region" description="Helical" evidence="1">
    <location>
        <begin position="56"/>
        <end position="73"/>
    </location>
</feature>
<keyword evidence="3" id="KW-1185">Reference proteome</keyword>
<organism evidence="2 3">
    <name type="scientific">Leclercia pneumoniae</name>
    <dbReference type="NCBI Taxonomy" id="2815358"/>
    <lineage>
        <taxon>Bacteria</taxon>
        <taxon>Pseudomonadati</taxon>
        <taxon>Pseudomonadota</taxon>
        <taxon>Gammaproteobacteria</taxon>
        <taxon>Enterobacterales</taxon>
        <taxon>Enterobacteriaceae</taxon>
        <taxon>Leclercia</taxon>
    </lineage>
</organism>
<feature type="transmembrane region" description="Helical" evidence="1">
    <location>
        <begin position="85"/>
        <end position="106"/>
    </location>
</feature>
<protein>
    <recommendedName>
        <fullName evidence="4">Nitric oxide reductase</fullName>
    </recommendedName>
</protein>
<accession>A0ABX8JPD2</accession>
<dbReference type="Proteomes" id="UP000683497">
    <property type="component" value="Chromosome"/>
</dbReference>
<evidence type="ECO:0000313" key="2">
    <source>
        <dbReference type="EMBL" id="QWW78176.1"/>
    </source>
</evidence>